<comment type="caution">
    <text evidence="2">The sequence shown here is derived from an EMBL/GenBank/DDBJ whole genome shotgun (WGS) entry which is preliminary data.</text>
</comment>
<dbReference type="OrthoDB" id="108782at2"/>
<name>A0A3R9G9Y4_9ENTR</name>
<dbReference type="RefSeq" id="WP_125293649.1">
    <property type="nucleotide sequence ID" value="NZ_JAPTZM010000002.1"/>
</dbReference>
<evidence type="ECO:0000313" key="2">
    <source>
        <dbReference type="EMBL" id="RSE26129.1"/>
    </source>
</evidence>
<dbReference type="Proteomes" id="UP000275331">
    <property type="component" value="Unassembled WGS sequence"/>
</dbReference>
<sequence length="282" mass="31677">MKNRITLRALPLLLLPVLAQAQQYFNTPEEAANAFAVAITQQDDAELTNLLGNDWREFLPPEGVDPQAVERFNRDWKVSHRIVQKDNVAHLNVGNESWQLPLPIVKAENGWRFDMKSAADEILTRAIGRNELSAIQAMHAYVDAQHSFYQMNQEYAQKFVSSEGKKDGLYWPVQPGEAPSPLGPSFSPVQPGMGYHGYHFRIITAQGKSAAEGEKNYLQDGKMVGGFALIAWPVEYGKTGITTFMINQQDGIWQRDFGPQTDEKARAITRFDPGSEWQAVNL</sequence>
<protein>
    <submittedName>
        <fullName evidence="2">DUF2950 domain-containing protein</fullName>
    </submittedName>
</protein>
<reference evidence="2 3" key="1">
    <citation type="submission" date="2018-10" db="EMBL/GenBank/DDBJ databases">
        <title>Transmission dynamics of multidrug resistant bacteria on intensive care unit surfaces.</title>
        <authorList>
            <person name="D'Souza A.W."/>
            <person name="Potter R.F."/>
            <person name="Wallace M."/>
            <person name="Shupe A."/>
            <person name="Patel S."/>
            <person name="Sun S."/>
            <person name="Gul D."/>
            <person name="Kwon J.H."/>
            <person name="Andleeb S."/>
            <person name="Burnham C.-A.D."/>
            <person name="Dantas G."/>
        </authorList>
    </citation>
    <scope>NUCLEOTIDE SEQUENCE [LARGE SCALE GENOMIC DNA]</scope>
    <source>
        <strain evidence="2 3">AS_373</strain>
    </source>
</reference>
<proteinExistence type="predicted"/>
<feature type="chain" id="PRO_5018566711" evidence="1">
    <location>
        <begin position="22"/>
        <end position="282"/>
    </location>
</feature>
<dbReference type="InterPro" id="IPR021556">
    <property type="entry name" value="DUF2950"/>
</dbReference>
<dbReference type="EMBL" id="RHXB01000006">
    <property type="protein sequence ID" value="RSE26129.1"/>
    <property type="molecule type" value="Genomic_DNA"/>
</dbReference>
<organism evidence="2 3">
    <name type="scientific">Atlantibacter subterraneus</name>
    <dbReference type="NCBI Taxonomy" id="255519"/>
    <lineage>
        <taxon>Bacteria</taxon>
        <taxon>Pseudomonadati</taxon>
        <taxon>Pseudomonadota</taxon>
        <taxon>Gammaproteobacteria</taxon>
        <taxon>Enterobacterales</taxon>
        <taxon>Enterobacteriaceae</taxon>
        <taxon>Atlantibacter</taxon>
    </lineage>
</organism>
<gene>
    <name evidence="2" type="ORF">EGT71_11305</name>
</gene>
<evidence type="ECO:0000256" key="1">
    <source>
        <dbReference type="SAM" id="SignalP"/>
    </source>
</evidence>
<dbReference type="Pfam" id="PF11453">
    <property type="entry name" value="DUF2950"/>
    <property type="match status" value="1"/>
</dbReference>
<feature type="signal peptide" evidence="1">
    <location>
        <begin position="1"/>
        <end position="21"/>
    </location>
</feature>
<keyword evidence="1" id="KW-0732">Signal</keyword>
<evidence type="ECO:0000313" key="3">
    <source>
        <dbReference type="Proteomes" id="UP000275331"/>
    </source>
</evidence>
<accession>A0A3R9G9Y4</accession>
<dbReference type="AlphaFoldDB" id="A0A3R9G9Y4"/>